<feature type="transmembrane region" description="Helical" evidence="9">
    <location>
        <begin position="164"/>
        <end position="183"/>
    </location>
</feature>
<dbReference type="CDD" id="cd07346">
    <property type="entry name" value="ABC_6TM_exporters"/>
    <property type="match status" value="1"/>
</dbReference>
<evidence type="ECO:0000259" key="11">
    <source>
        <dbReference type="PROSITE" id="PS50929"/>
    </source>
</evidence>
<evidence type="ECO:0000256" key="2">
    <source>
        <dbReference type="ARBA" id="ARBA00005417"/>
    </source>
</evidence>
<keyword evidence="8" id="KW-0175">Coiled coil</keyword>
<name>A0ABQ5UT66_9HYPH</name>
<gene>
    <name evidence="12" type="ORF">GCM10007879_27250</name>
</gene>
<dbReference type="Pfam" id="PF00005">
    <property type="entry name" value="ABC_tran"/>
    <property type="match status" value="1"/>
</dbReference>
<dbReference type="SUPFAM" id="SSF52540">
    <property type="entry name" value="P-loop containing nucleoside triphosphate hydrolases"/>
    <property type="match status" value="1"/>
</dbReference>
<keyword evidence="6 9" id="KW-1133">Transmembrane helix</keyword>
<feature type="transmembrane region" description="Helical" evidence="9">
    <location>
        <begin position="138"/>
        <end position="158"/>
    </location>
</feature>
<keyword evidence="4" id="KW-0547">Nucleotide-binding</keyword>
<reference evidence="12" key="2">
    <citation type="submission" date="2023-01" db="EMBL/GenBank/DDBJ databases">
        <title>Draft genome sequence of Maritalea porphyrae strain NBRC 107169.</title>
        <authorList>
            <person name="Sun Q."/>
            <person name="Mori K."/>
        </authorList>
    </citation>
    <scope>NUCLEOTIDE SEQUENCE</scope>
    <source>
        <strain evidence="12">NBRC 107169</strain>
    </source>
</reference>
<evidence type="ECO:0000256" key="6">
    <source>
        <dbReference type="ARBA" id="ARBA00022989"/>
    </source>
</evidence>
<evidence type="ECO:0000256" key="7">
    <source>
        <dbReference type="ARBA" id="ARBA00023136"/>
    </source>
</evidence>
<dbReference type="Pfam" id="PF00664">
    <property type="entry name" value="ABC_membrane"/>
    <property type="match status" value="1"/>
</dbReference>
<feature type="domain" description="ABC transmembrane type-1" evidence="11">
    <location>
        <begin position="25"/>
        <end position="308"/>
    </location>
</feature>
<feature type="domain" description="ABC transporter" evidence="10">
    <location>
        <begin position="342"/>
        <end position="544"/>
    </location>
</feature>
<accession>A0ABQ5UT66</accession>
<organism evidence="12 13">
    <name type="scientific">Maritalea porphyrae</name>
    <dbReference type="NCBI Taxonomy" id="880732"/>
    <lineage>
        <taxon>Bacteria</taxon>
        <taxon>Pseudomonadati</taxon>
        <taxon>Pseudomonadota</taxon>
        <taxon>Alphaproteobacteria</taxon>
        <taxon>Hyphomicrobiales</taxon>
        <taxon>Devosiaceae</taxon>
        <taxon>Maritalea</taxon>
    </lineage>
</organism>
<sequence>MLDYCLRNNLIQSTLKAPRNILMLAIAVCLMLSQRVLSVYLPFLFGDFVQALIEDPSTTVLFIQMACTYAGVQLLIQLFSAVSDHLADRVQTKFILALRKLSFSHLMWHSVSRKDSRTGALIELLSRGLSAVHDSIEAIVYSIALPIFALAMGFAAVFAALDPILCGIMLVGSAFYFLWLLYVQKYIRPAIRRANRLDEEVTEQGLDQLRNRQVFQVFRATYQLKDRFFGSADDQREKQLKVQVLQQIWGFGNAAISSITLGVMLIAAVFLLQQGKLNAGDMATIMALSFSMFGPIGRINRGVMRLRNNVVAAERLSERLEEGQTDYQLAMQKPVINDIGEITAQDVRIKRGENIVIDGFDLALKAGEKLLFRGPSGKGKTSFADILAGLDKPNDGNIAIETLDGEQFDLIDVHPAITYASQDENILNLSIADNIMLGDTDEERLVWAVDKAGLSKQMLKRIKSGESIGEGGSNISGGERKRIMMARALYHMNNVVIFDESLSNLDSATRDLILDQLLGEQDLTLLCISHDDALVERFDRVVEIGN</sequence>
<feature type="coiled-coil region" evidence="8">
    <location>
        <begin position="303"/>
        <end position="333"/>
    </location>
</feature>
<dbReference type="InterPro" id="IPR036640">
    <property type="entry name" value="ABC1_TM_sf"/>
</dbReference>
<dbReference type="RefSeq" id="WP_284365443.1">
    <property type="nucleotide sequence ID" value="NZ_BSNI01000002.1"/>
</dbReference>
<evidence type="ECO:0008006" key="14">
    <source>
        <dbReference type="Google" id="ProtNLM"/>
    </source>
</evidence>
<dbReference type="Gene3D" id="3.40.50.300">
    <property type="entry name" value="P-loop containing nucleotide triphosphate hydrolases"/>
    <property type="match status" value="1"/>
</dbReference>
<evidence type="ECO:0000256" key="5">
    <source>
        <dbReference type="ARBA" id="ARBA00022840"/>
    </source>
</evidence>
<keyword evidence="7 9" id="KW-0472">Membrane</keyword>
<dbReference type="Proteomes" id="UP001161405">
    <property type="component" value="Unassembled WGS sequence"/>
</dbReference>
<evidence type="ECO:0000259" key="10">
    <source>
        <dbReference type="PROSITE" id="PS50893"/>
    </source>
</evidence>
<feature type="transmembrane region" description="Helical" evidence="9">
    <location>
        <begin position="21"/>
        <end position="41"/>
    </location>
</feature>
<dbReference type="PROSITE" id="PS00211">
    <property type="entry name" value="ABC_TRANSPORTER_1"/>
    <property type="match status" value="1"/>
</dbReference>
<proteinExistence type="inferred from homology"/>
<dbReference type="PANTHER" id="PTHR24221:SF654">
    <property type="entry name" value="ATP-BINDING CASSETTE SUB-FAMILY B MEMBER 6"/>
    <property type="match status" value="1"/>
</dbReference>
<dbReference type="PROSITE" id="PS50929">
    <property type="entry name" value="ABC_TM1F"/>
    <property type="match status" value="1"/>
</dbReference>
<keyword evidence="3 9" id="KW-0812">Transmembrane</keyword>
<dbReference type="InterPro" id="IPR017871">
    <property type="entry name" value="ABC_transporter-like_CS"/>
</dbReference>
<dbReference type="EMBL" id="BSNI01000002">
    <property type="protein sequence ID" value="GLQ18476.1"/>
    <property type="molecule type" value="Genomic_DNA"/>
</dbReference>
<dbReference type="InterPro" id="IPR039421">
    <property type="entry name" value="Type_1_exporter"/>
</dbReference>
<evidence type="ECO:0000256" key="4">
    <source>
        <dbReference type="ARBA" id="ARBA00022741"/>
    </source>
</evidence>
<dbReference type="InterPro" id="IPR011527">
    <property type="entry name" value="ABC1_TM_dom"/>
</dbReference>
<dbReference type="InterPro" id="IPR003593">
    <property type="entry name" value="AAA+_ATPase"/>
</dbReference>
<keyword evidence="13" id="KW-1185">Reference proteome</keyword>
<feature type="transmembrane region" description="Helical" evidence="9">
    <location>
        <begin position="61"/>
        <end position="82"/>
    </location>
</feature>
<feature type="transmembrane region" description="Helical" evidence="9">
    <location>
        <begin position="277"/>
        <end position="297"/>
    </location>
</feature>
<dbReference type="PANTHER" id="PTHR24221">
    <property type="entry name" value="ATP-BINDING CASSETTE SUB-FAMILY B"/>
    <property type="match status" value="1"/>
</dbReference>
<evidence type="ECO:0000256" key="9">
    <source>
        <dbReference type="SAM" id="Phobius"/>
    </source>
</evidence>
<protein>
    <recommendedName>
        <fullName evidence="14">ABC transporter ATP-binding protein</fullName>
    </recommendedName>
</protein>
<evidence type="ECO:0000256" key="3">
    <source>
        <dbReference type="ARBA" id="ARBA00022692"/>
    </source>
</evidence>
<dbReference type="InterPro" id="IPR003439">
    <property type="entry name" value="ABC_transporter-like_ATP-bd"/>
</dbReference>
<dbReference type="Gene3D" id="1.20.1560.10">
    <property type="entry name" value="ABC transporter type 1, transmembrane domain"/>
    <property type="match status" value="1"/>
</dbReference>
<reference evidence="12" key="1">
    <citation type="journal article" date="2014" name="Int. J. Syst. Evol. Microbiol.">
        <title>Complete genome of a new Firmicutes species belonging to the dominant human colonic microbiota ('Ruminococcus bicirculans') reveals two chromosomes and a selective capacity to utilize plant glucans.</title>
        <authorList>
            <consortium name="NISC Comparative Sequencing Program"/>
            <person name="Wegmann U."/>
            <person name="Louis P."/>
            <person name="Goesmann A."/>
            <person name="Henrissat B."/>
            <person name="Duncan S.H."/>
            <person name="Flint H.J."/>
        </authorList>
    </citation>
    <scope>NUCLEOTIDE SEQUENCE</scope>
    <source>
        <strain evidence="12">NBRC 107169</strain>
    </source>
</reference>
<dbReference type="InterPro" id="IPR027417">
    <property type="entry name" value="P-loop_NTPase"/>
</dbReference>
<dbReference type="SMART" id="SM00382">
    <property type="entry name" value="AAA"/>
    <property type="match status" value="1"/>
</dbReference>
<evidence type="ECO:0000313" key="12">
    <source>
        <dbReference type="EMBL" id="GLQ18476.1"/>
    </source>
</evidence>
<evidence type="ECO:0000256" key="1">
    <source>
        <dbReference type="ARBA" id="ARBA00004651"/>
    </source>
</evidence>
<dbReference type="PROSITE" id="PS50893">
    <property type="entry name" value="ABC_TRANSPORTER_2"/>
    <property type="match status" value="1"/>
</dbReference>
<keyword evidence="5" id="KW-0067">ATP-binding</keyword>
<comment type="similarity">
    <text evidence="2">Belongs to the ABC transporter superfamily.</text>
</comment>
<feature type="transmembrane region" description="Helical" evidence="9">
    <location>
        <begin position="248"/>
        <end position="271"/>
    </location>
</feature>
<evidence type="ECO:0000313" key="13">
    <source>
        <dbReference type="Proteomes" id="UP001161405"/>
    </source>
</evidence>
<comment type="subcellular location">
    <subcellularLocation>
        <location evidence="1">Cell membrane</location>
        <topology evidence="1">Multi-pass membrane protein</topology>
    </subcellularLocation>
</comment>
<evidence type="ECO:0000256" key="8">
    <source>
        <dbReference type="SAM" id="Coils"/>
    </source>
</evidence>
<dbReference type="SUPFAM" id="SSF90123">
    <property type="entry name" value="ABC transporter transmembrane region"/>
    <property type="match status" value="1"/>
</dbReference>
<comment type="caution">
    <text evidence="12">The sequence shown here is derived from an EMBL/GenBank/DDBJ whole genome shotgun (WGS) entry which is preliminary data.</text>
</comment>